<accession>A0A2K9NWY1</accession>
<dbReference type="RefSeq" id="WP_102245316.1">
    <property type="nucleotide sequence ID" value="NZ_CP025704.1"/>
</dbReference>
<evidence type="ECO:0000256" key="8">
    <source>
        <dbReference type="ARBA" id="ARBA00030117"/>
    </source>
</evidence>
<feature type="compositionally biased region" description="Polar residues" evidence="9">
    <location>
        <begin position="1"/>
        <end position="11"/>
    </location>
</feature>
<evidence type="ECO:0000256" key="3">
    <source>
        <dbReference type="ARBA" id="ARBA00022491"/>
    </source>
</evidence>
<dbReference type="InterPro" id="IPR007412">
    <property type="entry name" value="FlgM"/>
</dbReference>
<evidence type="ECO:0000259" key="10">
    <source>
        <dbReference type="Pfam" id="PF04316"/>
    </source>
</evidence>
<comment type="similarity">
    <text evidence="1">Belongs to the FlgM family.</text>
</comment>
<evidence type="ECO:0000313" key="11">
    <source>
        <dbReference type="EMBL" id="AUO00029.1"/>
    </source>
</evidence>
<dbReference type="OrthoDB" id="5295086at2"/>
<evidence type="ECO:0000256" key="7">
    <source>
        <dbReference type="ARBA" id="ARBA00024739"/>
    </source>
</evidence>
<keyword evidence="12" id="KW-1185">Reference proteome</keyword>
<evidence type="ECO:0000256" key="9">
    <source>
        <dbReference type="SAM" id="MobiDB-lite"/>
    </source>
</evidence>
<sequence>MSKVDSTSSRSIFLPNKRESGKVGSTGLTRNSDIRREELETFSKNDSKVDIPDAIKDFSRIKKVADAAPAIDNTDKIARLKAQIAAGTYNVDAGDLADKIMEQEF</sequence>
<gene>
    <name evidence="11" type="primary">flgM</name>
    <name evidence="11" type="ORF">C0V70_18345</name>
</gene>
<reference evidence="11 12" key="1">
    <citation type="submission" date="2018-01" db="EMBL/GenBank/DDBJ databases">
        <title>Complete genome sequence of Bacteriovorax stolpii DSM12778.</title>
        <authorList>
            <person name="Tang B."/>
            <person name="Chang J."/>
        </authorList>
    </citation>
    <scope>NUCLEOTIDE SEQUENCE [LARGE SCALE GENOMIC DNA]</scope>
    <source>
        <strain evidence="11 12">DSM 12778</strain>
    </source>
</reference>
<protein>
    <recommendedName>
        <fullName evidence="2">Negative regulator of flagellin synthesis</fullName>
    </recommendedName>
    <alternativeName>
        <fullName evidence="8">Anti-sigma-28 factor</fullName>
    </alternativeName>
</protein>
<dbReference type="KEGG" id="bsto:C0V70_18345"/>
<keyword evidence="5" id="KW-0805">Transcription regulation</keyword>
<evidence type="ECO:0000256" key="5">
    <source>
        <dbReference type="ARBA" id="ARBA00023015"/>
    </source>
</evidence>
<dbReference type="AlphaFoldDB" id="A0A2K9NWY1"/>
<keyword evidence="11" id="KW-0966">Cell projection</keyword>
<organism evidence="11 12">
    <name type="scientific">Bacteriovorax stolpii</name>
    <name type="common">Bdellovibrio stolpii</name>
    <dbReference type="NCBI Taxonomy" id="960"/>
    <lineage>
        <taxon>Bacteria</taxon>
        <taxon>Pseudomonadati</taxon>
        <taxon>Bdellovibrionota</taxon>
        <taxon>Bacteriovoracia</taxon>
        <taxon>Bacteriovoracales</taxon>
        <taxon>Bacteriovoracaceae</taxon>
        <taxon>Bacteriovorax</taxon>
    </lineage>
</organism>
<proteinExistence type="inferred from homology"/>
<dbReference type="EMBL" id="CP025704">
    <property type="protein sequence ID" value="AUO00029.1"/>
    <property type="molecule type" value="Genomic_DNA"/>
</dbReference>
<evidence type="ECO:0000256" key="1">
    <source>
        <dbReference type="ARBA" id="ARBA00005322"/>
    </source>
</evidence>
<feature type="region of interest" description="Disordered" evidence="9">
    <location>
        <begin position="1"/>
        <end position="31"/>
    </location>
</feature>
<keyword evidence="6" id="KW-0804">Transcription</keyword>
<dbReference type="NCBIfam" id="TIGR03824">
    <property type="entry name" value="FlgM_jcvi"/>
    <property type="match status" value="1"/>
</dbReference>
<dbReference type="GO" id="GO:0044781">
    <property type="term" value="P:bacterial-type flagellum organization"/>
    <property type="evidence" value="ECO:0007669"/>
    <property type="project" value="UniProtKB-KW"/>
</dbReference>
<comment type="function">
    <text evidence="7">Responsible for the coupling of flagellin expression to flagellar assembly by preventing expression of the flagellin genes when a component of the middle class of proteins is defective. It negatively regulates flagellar genes by inhibiting the activity of FliA by directly binding to FliA.</text>
</comment>
<evidence type="ECO:0000256" key="4">
    <source>
        <dbReference type="ARBA" id="ARBA00022795"/>
    </source>
</evidence>
<keyword evidence="4" id="KW-1005">Bacterial flagellum biogenesis</keyword>
<dbReference type="SUPFAM" id="SSF101498">
    <property type="entry name" value="Anti-sigma factor FlgM"/>
    <property type="match status" value="1"/>
</dbReference>
<evidence type="ECO:0000256" key="6">
    <source>
        <dbReference type="ARBA" id="ARBA00023163"/>
    </source>
</evidence>
<dbReference type="Pfam" id="PF04316">
    <property type="entry name" value="FlgM"/>
    <property type="match status" value="1"/>
</dbReference>
<evidence type="ECO:0000313" key="12">
    <source>
        <dbReference type="Proteomes" id="UP000235584"/>
    </source>
</evidence>
<keyword evidence="11" id="KW-0282">Flagellum</keyword>
<dbReference type="InterPro" id="IPR031316">
    <property type="entry name" value="FlgM_C"/>
</dbReference>
<keyword evidence="11" id="KW-0969">Cilium</keyword>
<name>A0A2K9NWY1_BACTC</name>
<dbReference type="Proteomes" id="UP000235584">
    <property type="component" value="Chromosome"/>
</dbReference>
<evidence type="ECO:0000256" key="2">
    <source>
        <dbReference type="ARBA" id="ARBA00017823"/>
    </source>
</evidence>
<keyword evidence="3" id="KW-0678">Repressor</keyword>
<dbReference type="GO" id="GO:0045892">
    <property type="term" value="P:negative regulation of DNA-templated transcription"/>
    <property type="evidence" value="ECO:0007669"/>
    <property type="project" value="InterPro"/>
</dbReference>
<dbReference type="InterPro" id="IPR035890">
    <property type="entry name" value="Anti-sigma-28_factor_FlgM_sf"/>
</dbReference>
<feature type="domain" description="Anti-sigma-28 factor FlgM C-terminal" evidence="10">
    <location>
        <begin position="48"/>
        <end position="102"/>
    </location>
</feature>